<sequence>MDLRAAVMRRAAPGPRSDDGGVQLGVALLAAVGVLLALVVVYLLRWWLIAGLVSAVIILGGAAAVVGWCVLVVLYLRRTHRVMFGGDHPSEPLPGSQDDPAHRSYHGGPAWWDLRAVLGWCWAVAAPWSVLLLPHLLVHALVVGAYLAAAWTAVGALRLADSGLLLARRIRMVCPGCFLRLGYPAYLCTRCGRRHGSIRPGGRGLWWRRCLCGARLPTLLLLGSADLDARCPHCDRSLEHRPGEAREFVLPLFGGTGAGKTRLVTGMHLVLAQAAHRAPEAYVEPVGEEAVRRLRDCERMLSTRTPPTPPGREVRGLTVRVGAGGRTLLMQLFDAAGERFNRSVTAEELAYLGKASTFVLAVDPLGIEAVWRSLTARERSRLAGDRSHTRDPELAYGAVRDEIRRQYRMLGHGRLPVRRRSRLAVVVTRGDLVRGTAVAPDGVGPREWAERTLGLGNLLRDAEADFAQTRVFLTSAVTDGSGLADPSLGALLRWLLAGEDDAFTAMLADPEPPGGQGPPDLPGPPADAPRPERPESEYMEGTR</sequence>
<feature type="transmembrane region" description="Helical" evidence="2">
    <location>
        <begin position="136"/>
        <end position="160"/>
    </location>
</feature>
<proteinExistence type="predicted"/>
<dbReference type="EMBL" id="JACCHL010000001">
    <property type="protein sequence ID" value="NYH53992.1"/>
    <property type="molecule type" value="Genomic_DNA"/>
</dbReference>
<evidence type="ECO:0000313" key="5">
    <source>
        <dbReference type="Proteomes" id="UP000584931"/>
    </source>
</evidence>
<keyword evidence="2" id="KW-1133">Transmembrane helix</keyword>
<feature type="transmembrane region" description="Helical" evidence="2">
    <location>
        <begin position="21"/>
        <end position="43"/>
    </location>
</feature>
<comment type="caution">
    <text evidence="4">The sequence shown here is derived from an EMBL/GenBank/DDBJ whole genome shotgun (WGS) entry which is preliminary data.</text>
</comment>
<dbReference type="Pfam" id="PF19993">
    <property type="entry name" value="DO-GTPase2"/>
    <property type="match status" value="1"/>
</dbReference>
<evidence type="ECO:0000256" key="1">
    <source>
        <dbReference type="SAM" id="MobiDB-lite"/>
    </source>
</evidence>
<reference evidence="4 5" key="1">
    <citation type="submission" date="2020-07" db="EMBL/GenBank/DDBJ databases">
        <title>Sequencing the genomes of 1000 actinobacteria strains.</title>
        <authorList>
            <person name="Klenk H.-P."/>
        </authorList>
    </citation>
    <scope>NUCLEOTIDE SEQUENCE [LARGE SCALE GENOMIC DNA]</scope>
    <source>
        <strain evidence="4 5">DSM 45278</strain>
    </source>
</reference>
<evidence type="ECO:0000259" key="3">
    <source>
        <dbReference type="Pfam" id="PF19993"/>
    </source>
</evidence>
<feature type="transmembrane region" description="Helical" evidence="2">
    <location>
        <begin position="49"/>
        <end position="76"/>
    </location>
</feature>
<feature type="region of interest" description="Disordered" evidence="1">
    <location>
        <begin position="505"/>
        <end position="543"/>
    </location>
</feature>
<dbReference type="InterPro" id="IPR045528">
    <property type="entry name" value="DO-GTPase2"/>
</dbReference>
<keyword evidence="4" id="KW-0240">DNA-directed RNA polymerase</keyword>
<organism evidence="4 5">
    <name type="scientific">Nocardiopsis sinuspersici</name>
    <dbReference type="NCBI Taxonomy" id="501010"/>
    <lineage>
        <taxon>Bacteria</taxon>
        <taxon>Bacillati</taxon>
        <taxon>Actinomycetota</taxon>
        <taxon>Actinomycetes</taxon>
        <taxon>Streptosporangiales</taxon>
        <taxon>Nocardiopsidaceae</taxon>
        <taxon>Nocardiopsis</taxon>
    </lineage>
</organism>
<dbReference type="AlphaFoldDB" id="A0A7Y9XDW0"/>
<evidence type="ECO:0000256" key="2">
    <source>
        <dbReference type="SAM" id="Phobius"/>
    </source>
</evidence>
<keyword evidence="2" id="KW-0472">Membrane</keyword>
<dbReference type="GO" id="GO:0000428">
    <property type="term" value="C:DNA-directed RNA polymerase complex"/>
    <property type="evidence" value="ECO:0007669"/>
    <property type="project" value="UniProtKB-KW"/>
</dbReference>
<dbReference type="Proteomes" id="UP000584931">
    <property type="component" value="Unassembled WGS sequence"/>
</dbReference>
<keyword evidence="2" id="KW-0812">Transmembrane</keyword>
<feature type="compositionally biased region" description="Pro residues" evidence="1">
    <location>
        <begin position="510"/>
        <end position="528"/>
    </location>
</feature>
<name>A0A7Y9XDW0_9ACTN</name>
<keyword evidence="4" id="KW-0804">Transcription</keyword>
<evidence type="ECO:0000313" key="4">
    <source>
        <dbReference type="EMBL" id="NYH53992.1"/>
    </source>
</evidence>
<protein>
    <submittedName>
        <fullName evidence="4">DNA-directed RNA polymerase subunit RPC12/RpoP</fullName>
    </submittedName>
</protein>
<feature type="compositionally biased region" description="Basic and acidic residues" evidence="1">
    <location>
        <begin position="529"/>
        <end position="543"/>
    </location>
</feature>
<accession>A0A7Y9XDW0</accession>
<gene>
    <name evidence="4" type="ORF">HNR06_003581</name>
</gene>
<feature type="domain" description="Double-GTPase 2" evidence="3">
    <location>
        <begin position="249"/>
        <end position="484"/>
    </location>
</feature>